<sequence length="214" mass="24794">MYDTIVTRRNMESQRNIAAGYMKLQDYTFSEVETESQTDDAHASSTTIVAIANEWISETRQTGSVKILAQTLFKTLFKTTPPIDINALATKEADLWVTWYGMNMIELLTDRSRLPKEVELTEYFGEHEGLITTVGIFLDPYTAYLPMVMNSCEDSQLDLKFYELGTYSFMPLTKHEWLQSCVCDWDETYMGLNENELLYFHREDDGKVSSFSWK</sequence>
<name>A0ABR3VUR5_9PEZI</name>
<dbReference type="Proteomes" id="UP001583177">
    <property type="component" value="Unassembled WGS sequence"/>
</dbReference>
<accession>A0ABR3VUR5</accession>
<organism evidence="1 2">
    <name type="scientific">Diaporthe australafricana</name>
    <dbReference type="NCBI Taxonomy" id="127596"/>
    <lineage>
        <taxon>Eukaryota</taxon>
        <taxon>Fungi</taxon>
        <taxon>Dikarya</taxon>
        <taxon>Ascomycota</taxon>
        <taxon>Pezizomycotina</taxon>
        <taxon>Sordariomycetes</taxon>
        <taxon>Sordariomycetidae</taxon>
        <taxon>Diaporthales</taxon>
        <taxon>Diaporthaceae</taxon>
        <taxon>Diaporthe</taxon>
    </lineage>
</organism>
<proteinExistence type="predicted"/>
<reference evidence="1 2" key="1">
    <citation type="journal article" date="2024" name="IMA Fungus">
        <title>IMA Genome - F19 : A genome assembly and annotation guide to empower mycologists, including annotated draft genome sequences of Ceratocystis pirilliformis, Diaporthe australafricana, Fusarium ophioides, Paecilomyces lecythidis, and Sporothrix stenoceras.</title>
        <authorList>
            <person name="Aylward J."/>
            <person name="Wilson A.M."/>
            <person name="Visagie C.M."/>
            <person name="Spraker J."/>
            <person name="Barnes I."/>
            <person name="Buitendag C."/>
            <person name="Ceriani C."/>
            <person name="Del Mar Angel L."/>
            <person name="du Plessis D."/>
            <person name="Fuchs T."/>
            <person name="Gasser K."/>
            <person name="Kramer D."/>
            <person name="Li W."/>
            <person name="Munsamy K."/>
            <person name="Piso A."/>
            <person name="Price J.L."/>
            <person name="Sonnekus B."/>
            <person name="Thomas C."/>
            <person name="van der Nest A."/>
            <person name="van Dijk A."/>
            <person name="van Heerden A."/>
            <person name="van Vuuren N."/>
            <person name="Yilmaz N."/>
            <person name="Duong T.A."/>
            <person name="van der Merwe N.A."/>
            <person name="Wingfield M.J."/>
            <person name="Wingfield B.D."/>
        </authorList>
    </citation>
    <scope>NUCLEOTIDE SEQUENCE [LARGE SCALE GENOMIC DNA]</scope>
    <source>
        <strain evidence="1 2">CMW 18300</strain>
    </source>
</reference>
<evidence type="ECO:0000313" key="2">
    <source>
        <dbReference type="Proteomes" id="UP001583177"/>
    </source>
</evidence>
<keyword evidence="2" id="KW-1185">Reference proteome</keyword>
<comment type="caution">
    <text evidence="1">The sequence shown here is derived from an EMBL/GenBank/DDBJ whole genome shotgun (WGS) entry which is preliminary data.</text>
</comment>
<protein>
    <submittedName>
        <fullName evidence="1">Uncharacterized protein</fullName>
    </submittedName>
</protein>
<evidence type="ECO:0000313" key="1">
    <source>
        <dbReference type="EMBL" id="KAL1845394.1"/>
    </source>
</evidence>
<dbReference type="EMBL" id="JAWRVE010000319">
    <property type="protein sequence ID" value="KAL1845394.1"/>
    <property type="molecule type" value="Genomic_DNA"/>
</dbReference>
<gene>
    <name evidence="1" type="ORF">Daus18300_014550</name>
</gene>